<evidence type="ECO:0000256" key="1">
    <source>
        <dbReference type="SAM" id="MobiDB-lite"/>
    </source>
</evidence>
<reference evidence="3 4" key="1">
    <citation type="submission" date="2017-12" db="EMBL/GenBank/DDBJ databases">
        <title>Pharmacopeia of the Arctic Ocean.</title>
        <authorList>
            <person name="Collins E."/>
            <person name="Ducluzeau A.-L."/>
        </authorList>
    </citation>
    <scope>NUCLEOTIDE SEQUENCE [LARGE SCALE GENOMIC DNA]</scope>
    <source>
        <strain evidence="3 4">DSM 23325</strain>
    </source>
</reference>
<protein>
    <recommendedName>
        <fullName evidence="2">HTH hxlR-type domain-containing protein</fullName>
    </recommendedName>
</protein>
<organism evidence="3 4">
    <name type="scientific">Nocardioides alpinus</name>
    <dbReference type="NCBI Taxonomy" id="748909"/>
    <lineage>
        <taxon>Bacteria</taxon>
        <taxon>Bacillati</taxon>
        <taxon>Actinomycetota</taxon>
        <taxon>Actinomycetes</taxon>
        <taxon>Propionibacteriales</taxon>
        <taxon>Nocardioidaceae</taxon>
        <taxon>Nocardioides</taxon>
    </lineage>
</organism>
<feature type="compositionally biased region" description="Polar residues" evidence="1">
    <location>
        <begin position="1"/>
        <end position="15"/>
    </location>
</feature>
<dbReference type="InterPro" id="IPR036390">
    <property type="entry name" value="WH_DNA-bd_sf"/>
</dbReference>
<name>A0ABX4QRH4_9ACTN</name>
<evidence type="ECO:0000313" key="3">
    <source>
        <dbReference type="EMBL" id="PKH37249.1"/>
    </source>
</evidence>
<dbReference type="Pfam" id="PF01638">
    <property type="entry name" value="HxlR"/>
    <property type="match status" value="1"/>
</dbReference>
<gene>
    <name evidence="3" type="ORF">CXG46_17390</name>
</gene>
<comment type="caution">
    <text evidence="3">The sequence shown here is derived from an EMBL/GenBank/DDBJ whole genome shotgun (WGS) entry which is preliminary data.</text>
</comment>
<accession>A0ABX4QRH4</accession>
<dbReference type="Gene3D" id="1.10.10.10">
    <property type="entry name" value="Winged helix-like DNA-binding domain superfamily/Winged helix DNA-binding domain"/>
    <property type="match status" value="1"/>
</dbReference>
<feature type="region of interest" description="Disordered" evidence="1">
    <location>
        <begin position="1"/>
        <end position="23"/>
    </location>
</feature>
<sequence length="108" mass="12098">MPYSVVSDSRVPSQSRRGKGRGVRRLVGRGGWLHGREGELLTDLPPRGRVDQGALERHDHPRTADGVERLGEIRSRVPGLTHRLVAQRLRELEREGAVERAYTAATTR</sequence>
<dbReference type="SUPFAM" id="SSF46785">
    <property type="entry name" value="Winged helix' DNA-binding domain"/>
    <property type="match status" value="1"/>
</dbReference>
<keyword evidence="4" id="KW-1185">Reference proteome</keyword>
<dbReference type="InterPro" id="IPR036388">
    <property type="entry name" value="WH-like_DNA-bd_sf"/>
</dbReference>
<proteinExistence type="predicted"/>
<dbReference type="Proteomes" id="UP000233565">
    <property type="component" value="Unassembled WGS sequence"/>
</dbReference>
<dbReference type="InterPro" id="IPR002577">
    <property type="entry name" value="HTH_HxlR"/>
</dbReference>
<feature type="domain" description="HTH hxlR-type" evidence="2">
    <location>
        <begin position="38"/>
        <end position="108"/>
    </location>
</feature>
<dbReference type="EMBL" id="PJBV01000035">
    <property type="protein sequence ID" value="PKH37249.1"/>
    <property type="molecule type" value="Genomic_DNA"/>
</dbReference>
<dbReference type="PROSITE" id="PS51118">
    <property type="entry name" value="HTH_HXLR"/>
    <property type="match status" value="1"/>
</dbReference>
<evidence type="ECO:0000313" key="4">
    <source>
        <dbReference type="Proteomes" id="UP000233565"/>
    </source>
</evidence>
<evidence type="ECO:0000259" key="2">
    <source>
        <dbReference type="PROSITE" id="PS51118"/>
    </source>
</evidence>